<protein>
    <submittedName>
        <fullName evidence="1">Uncharacterized protein</fullName>
    </submittedName>
</protein>
<proteinExistence type="predicted"/>
<gene>
    <name evidence="1" type="ORF">SAMN06265339_1052</name>
</gene>
<dbReference type="Proteomes" id="UP001157911">
    <property type="component" value="Unassembled WGS sequence"/>
</dbReference>
<sequence length="114" mass="12839">MKRIRLLLTLTFLLFFLQSAKGGLFYPLSKLKQTDKQQNTTKRKKKQTSIQLPQLTLSAVITSNHKKIALINGLYLKEGDKIDICTVKKITASPPSVILNCKGIKLTLKINLID</sequence>
<evidence type="ECO:0000313" key="1">
    <source>
        <dbReference type="EMBL" id="SMP12488.1"/>
    </source>
</evidence>
<reference evidence="1 2" key="1">
    <citation type="submission" date="2017-05" db="EMBL/GenBank/DDBJ databases">
        <authorList>
            <person name="Varghese N."/>
            <person name="Submissions S."/>
        </authorList>
    </citation>
    <scope>NUCLEOTIDE SEQUENCE [LARGE SCALE GENOMIC DNA]</scope>
    <source>
        <strain evidence="1 2">DSM 15522</strain>
    </source>
</reference>
<dbReference type="RefSeq" id="WP_283400526.1">
    <property type="nucleotide sequence ID" value="NZ_FXUB01000002.1"/>
</dbReference>
<dbReference type="EMBL" id="FXUB01000002">
    <property type="protein sequence ID" value="SMP12488.1"/>
    <property type="molecule type" value="Genomic_DNA"/>
</dbReference>
<accession>A0ABY1NL70</accession>
<keyword evidence="2" id="KW-1185">Reference proteome</keyword>
<evidence type="ECO:0000313" key="2">
    <source>
        <dbReference type="Proteomes" id="UP001157911"/>
    </source>
</evidence>
<comment type="caution">
    <text evidence="1">The sequence shown here is derived from an EMBL/GenBank/DDBJ whole genome shotgun (WGS) entry which is preliminary data.</text>
</comment>
<name>A0ABY1NL70_9BACT</name>
<organism evidence="1 2">
    <name type="scientific">Desulfurobacterium pacificum</name>
    <dbReference type="NCBI Taxonomy" id="240166"/>
    <lineage>
        <taxon>Bacteria</taxon>
        <taxon>Pseudomonadati</taxon>
        <taxon>Aquificota</taxon>
        <taxon>Aquificia</taxon>
        <taxon>Desulfurobacteriales</taxon>
        <taxon>Desulfurobacteriaceae</taxon>
        <taxon>Desulfurobacterium</taxon>
    </lineage>
</organism>